<dbReference type="EMBL" id="BKAJ01000066">
    <property type="protein sequence ID" value="GEP56502.1"/>
    <property type="molecule type" value="Genomic_DNA"/>
</dbReference>
<dbReference type="GO" id="GO:0003677">
    <property type="term" value="F:DNA binding"/>
    <property type="evidence" value="ECO:0007669"/>
    <property type="project" value="InterPro"/>
</dbReference>
<sequence>MPDGSAVSKKTKAGPISADRLKSFVERIEKLEEERKAIGSDIKDVYSEAKGVGYDVKTMRKIVSLRSMDAADRAEQETLLDTYKHALGMV</sequence>
<evidence type="ECO:0000256" key="1">
    <source>
        <dbReference type="HAMAP-Rule" id="MF_00797"/>
    </source>
</evidence>
<proteinExistence type="inferred from homology"/>
<accession>A0A512NC39</accession>
<protein>
    <recommendedName>
        <fullName evidence="1">UPF0335 protein RSO01_36680</fullName>
    </recommendedName>
</protein>
<keyword evidence="2" id="KW-0175">Coiled coil</keyword>
<feature type="coiled-coil region" evidence="2">
    <location>
        <begin position="21"/>
        <end position="48"/>
    </location>
</feature>
<dbReference type="InterPro" id="IPR046367">
    <property type="entry name" value="GapR-like_DNA-bd"/>
</dbReference>
<dbReference type="InterPro" id="IPR018753">
    <property type="entry name" value="GapR-like"/>
</dbReference>
<dbReference type="AlphaFoldDB" id="A0A512NC39"/>
<gene>
    <name evidence="4" type="ORF">RSO01_36680</name>
</gene>
<dbReference type="NCBIfam" id="NF010247">
    <property type="entry name" value="PRK13694.1"/>
    <property type="match status" value="1"/>
</dbReference>
<name>A0A512NC39_9HYPH</name>
<dbReference type="Pfam" id="PF10073">
    <property type="entry name" value="GapR_DNA-bd"/>
    <property type="match status" value="1"/>
</dbReference>
<comment type="similarity">
    <text evidence="1">Belongs to the UPF0335 family.</text>
</comment>
<comment type="caution">
    <text evidence="4">The sequence shown here is derived from an EMBL/GenBank/DDBJ whole genome shotgun (WGS) entry which is preliminary data.</text>
</comment>
<dbReference type="HAMAP" id="MF_00797">
    <property type="entry name" value="UPF0335"/>
    <property type="match status" value="1"/>
</dbReference>
<evidence type="ECO:0000256" key="2">
    <source>
        <dbReference type="SAM" id="Coils"/>
    </source>
</evidence>
<feature type="domain" description="GapR-like DNA-binding" evidence="3">
    <location>
        <begin position="18"/>
        <end position="88"/>
    </location>
</feature>
<dbReference type="Proteomes" id="UP000321058">
    <property type="component" value="Unassembled WGS sequence"/>
</dbReference>
<evidence type="ECO:0000259" key="3">
    <source>
        <dbReference type="Pfam" id="PF10073"/>
    </source>
</evidence>
<reference evidence="4 5" key="1">
    <citation type="submission" date="2019-07" db="EMBL/GenBank/DDBJ databases">
        <title>Whole genome shotgun sequence of Reyranella soli NBRC 108950.</title>
        <authorList>
            <person name="Hosoyama A."/>
            <person name="Uohara A."/>
            <person name="Ohji S."/>
            <person name="Ichikawa N."/>
        </authorList>
    </citation>
    <scope>NUCLEOTIDE SEQUENCE [LARGE SCALE GENOMIC DNA]</scope>
    <source>
        <strain evidence="4 5">NBRC 108950</strain>
    </source>
</reference>
<dbReference type="OrthoDB" id="9813793at2"/>
<organism evidence="4 5">
    <name type="scientific">Reyranella soli</name>
    <dbReference type="NCBI Taxonomy" id="1230389"/>
    <lineage>
        <taxon>Bacteria</taxon>
        <taxon>Pseudomonadati</taxon>
        <taxon>Pseudomonadota</taxon>
        <taxon>Alphaproteobacteria</taxon>
        <taxon>Hyphomicrobiales</taxon>
        <taxon>Reyranellaceae</taxon>
        <taxon>Reyranella</taxon>
    </lineage>
</organism>
<evidence type="ECO:0000313" key="5">
    <source>
        <dbReference type="Proteomes" id="UP000321058"/>
    </source>
</evidence>
<keyword evidence="5" id="KW-1185">Reference proteome</keyword>
<evidence type="ECO:0000313" key="4">
    <source>
        <dbReference type="EMBL" id="GEP56502.1"/>
    </source>
</evidence>
<dbReference type="RefSeq" id="WP_147150586.1">
    <property type="nucleotide sequence ID" value="NZ_BKAJ01000066.1"/>
</dbReference>